<dbReference type="AlphaFoldDB" id="A0A8S1WTG5"/>
<dbReference type="InterPro" id="IPR008271">
    <property type="entry name" value="Ser/Thr_kinase_AS"/>
</dbReference>
<keyword evidence="4" id="KW-0067">ATP-binding</keyword>
<feature type="domain" description="Protein kinase" evidence="5">
    <location>
        <begin position="13"/>
        <end position="271"/>
    </location>
</feature>
<dbReference type="GO" id="GO:0005524">
    <property type="term" value="F:ATP binding"/>
    <property type="evidence" value="ECO:0007669"/>
    <property type="project" value="UniProtKB-KW"/>
</dbReference>
<dbReference type="GO" id="GO:0004674">
    <property type="term" value="F:protein serine/threonine kinase activity"/>
    <property type="evidence" value="ECO:0007669"/>
    <property type="project" value="InterPro"/>
</dbReference>
<keyword evidence="3" id="KW-0418">Kinase</keyword>
<sequence>MSKSLIKIGKYTLNKKEMIGKGSYGLVYQAIYDGEEFCAKQILTNGPQKKFTDRELQILRMLRDSPIQNPNIVHIFDVIQNEGDNEVYIIMEYCRGGDLKKEMEYKKKHNQWYTHQESLNIIAQIIKGYKSLYEVEFIHRDLKPANILIQSGFYKLADFGMGRFINSTQSSNVGTPAYSAPQIFFDPYYTNKCDVYSLGVIFYELIFKEKPINGKTQAEQIPLLRSSKQNKITCPRDENIDLRICVLIEQMLSYEEQNRISWIDLFEHPLFNGQQALQTAHIRKSSLLVQKQQVKFQKRPNTPYYHFSKKLYNSLEDAQNLNGLKHLAEIIMSKGDVAYDLAIALAEQQSIIAENQLQILLFCLFSYKYFACSNTMGMCTNQDNYCHNSIFQIFPKFHDLIYDYSKSNTQDSQQMRSIIVSQFGHLNGYYRDSQQFVSQINELENQHPEFYSKVVERDNDQNNYISYLYWFVFFFNKWFEDTVFPNQNQINKVLTLESAFPLEKFWAKSPSQIITIRKNSL</sequence>
<name>A0A8S1WTG5_9CILI</name>
<organism evidence="6 7">
    <name type="scientific">Paramecium pentaurelia</name>
    <dbReference type="NCBI Taxonomy" id="43138"/>
    <lineage>
        <taxon>Eukaryota</taxon>
        <taxon>Sar</taxon>
        <taxon>Alveolata</taxon>
        <taxon>Ciliophora</taxon>
        <taxon>Intramacronucleata</taxon>
        <taxon>Oligohymenophorea</taxon>
        <taxon>Peniculida</taxon>
        <taxon>Parameciidae</taxon>
        <taxon>Paramecium</taxon>
    </lineage>
</organism>
<keyword evidence="1" id="KW-0808">Transferase</keyword>
<dbReference type="GO" id="GO:0005829">
    <property type="term" value="C:cytosol"/>
    <property type="evidence" value="ECO:0007669"/>
    <property type="project" value="TreeGrafter"/>
</dbReference>
<dbReference type="PANTHER" id="PTHR24348:SF22">
    <property type="entry name" value="NON-SPECIFIC SERINE_THREONINE PROTEIN KINASE"/>
    <property type="match status" value="1"/>
</dbReference>
<dbReference type="GO" id="GO:0016020">
    <property type="term" value="C:membrane"/>
    <property type="evidence" value="ECO:0007669"/>
    <property type="project" value="TreeGrafter"/>
</dbReference>
<dbReference type="Pfam" id="PF00069">
    <property type="entry name" value="Pkinase"/>
    <property type="match status" value="1"/>
</dbReference>
<evidence type="ECO:0000313" key="6">
    <source>
        <dbReference type="EMBL" id="CAD8191459.1"/>
    </source>
</evidence>
<keyword evidence="7" id="KW-1185">Reference proteome</keyword>
<proteinExistence type="predicted"/>
<reference evidence="6" key="1">
    <citation type="submission" date="2021-01" db="EMBL/GenBank/DDBJ databases">
        <authorList>
            <consortium name="Genoscope - CEA"/>
            <person name="William W."/>
        </authorList>
    </citation>
    <scope>NUCLEOTIDE SEQUENCE</scope>
</reference>
<evidence type="ECO:0000256" key="2">
    <source>
        <dbReference type="ARBA" id="ARBA00022741"/>
    </source>
</evidence>
<protein>
    <recommendedName>
        <fullName evidence="5">Protein kinase domain-containing protein</fullName>
    </recommendedName>
</protein>
<evidence type="ECO:0000256" key="3">
    <source>
        <dbReference type="ARBA" id="ARBA00022777"/>
    </source>
</evidence>
<accession>A0A8S1WTG5</accession>
<comment type="caution">
    <text evidence="6">The sequence shown here is derived from an EMBL/GenBank/DDBJ whole genome shotgun (WGS) entry which is preliminary data.</text>
</comment>
<dbReference type="CDD" id="cd00180">
    <property type="entry name" value="PKc"/>
    <property type="match status" value="1"/>
</dbReference>
<dbReference type="OrthoDB" id="5337378at2759"/>
<dbReference type="InterPro" id="IPR045269">
    <property type="entry name" value="Atg1-like"/>
</dbReference>
<dbReference type="PROSITE" id="PS50011">
    <property type="entry name" value="PROTEIN_KINASE_DOM"/>
    <property type="match status" value="1"/>
</dbReference>
<gene>
    <name evidence="6" type="ORF">PPENT_87.1.T0990041</name>
</gene>
<dbReference type="SMART" id="SM00220">
    <property type="entry name" value="S_TKc"/>
    <property type="match status" value="1"/>
</dbReference>
<dbReference type="InterPro" id="IPR000719">
    <property type="entry name" value="Prot_kinase_dom"/>
</dbReference>
<dbReference type="Proteomes" id="UP000689195">
    <property type="component" value="Unassembled WGS sequence"/>
</dbReference>
<dbReference type="GO" id="GO:0000045">
    <property type="term" value="P:autophagosome assembly"/>
    <property type="evidence" value="ECO:0007669"/>
    <property type="project" value="TreeGrafter"/>
</dbReference>
<dbReference type="GO" id="GO:0010506">
    <property type="term" value="P:regulation of autophagy"/>
    <property type="evidence" value="ECO:0007669"/>
    <property type="project" value="InterPro"/>
</dbReference>
<dbReference type="PROSITE" id="PS00108">
    <property type="entry name" value="PROTEIN_KINASE_ST"/>
    <property type="match status" value="1"/>
</dbReference>
<keyword evidence="2" id="KW-0547">Nucleotide-binding</keyword>
<dbReference type="EMBL" id="CAJJDO010000099">
    <property type="protein sequence ID" value="CAD8191459.1"/>
    <property type="molecule type" value="Genomic_DNA"/>
</dbReference>
<evidence type="ECO:0000256" key="1">
    <source>
        <dbReference type="ARBA" id="ARBA00022679"/>
    </source>
</evidence>
<evidence type="ECO:0000256" key="4">
    <source>
        <dbReference type="ARBA" id="ARBA00022840"/>
    </source>
</evidence>
<evidence type="ECO:0000313" key="7">
    <source>
        <dbReference type="Proteomes" id="UP000689195"/>
    </source>
</evidence>
<dbReference type="PANTHER" id="PTHR24348">
    <property type="entry name" value="SERINE/THREONINE-PROTEIN KINASE UNC-51-RELATED"/>
    <property type="match status" value="1"/>
</dbReference>
<dbReference type="GO" id="GO:0000407">
    <property type="term" value="C:phagophore assembly site"/>
    <property type="evidence" value="ECO:0007669"/>
    <property type="project" value="TreeGrafter"/>
</dbReference>
<evidence type="ECO:0000259" key="5">
    <source>
        <dbReference type="PROSITE" id="PS50011"/>
    </source>
</evidence>
<dbReference type="GO" id="GO:0005776">
    <property type="term" value="C:autophagosome"/>
    <property type="evidence" value="ECO:0007669"/>
    <property type="project" value="TreeGrafter"/>
</dbReference>